<proteinExistence type="predicted"/>
<feature type="compositionally biased region" description="Polar residues" evidence="1">
    <location>
        <begin position="13"/>
        <end position="29"/>
    </location>
</feature>
<organism evidence="2 3">
    <name type="scientific">Rhodocollybia butyracea</name>
    <dbReference type="NCBI Taxonomy" id="206335"/>
    <lineage>
        <taxon>Eukaryota</taxon>
        <taxon>Fungi</taxon>
        <taxon>Dikarya</taxon>
        <taxon>Basidiomycota</taxon>
        <taxon>Agaricomycotina</taxon>
        <taxon>Agaricomycetes</taxon>
        <taxon>Agaricomycetidae</taxon>
        <taxon>Agaricales</taxon>
        <taxon>Marasmiineae</taxon>
        <taxon>Omphalotaceae</taxon>
        <taxon>Rhodocollybia</taxon>
    </lineage>
</organism>
<dbReference type="EMBL" id="JADNRY010000170">
    <property type="protein sequence ID" value="KAF9062522.1"/>
    <property type="molecule type" value="Genomic_DNA"/>
</dbReference>
<accession>A0A9P5U1J3</accession>
<dbReference type="AlphaFoldDB" id="A0A9P5U1J3"/>
<evidence type="ECO:0000256" key="1">
    <source>
        <dbReference type="SAM" id="MobiDB-lite"/>
    </source>
</evidence>
<dbReference type="OrthoDB" id="2529242at2759"/>
<feature type="region of interest" description="Disordered" evidence="1">
    <location>
        <begin position="1"/>
        <end position="33"/>
    </location>
</feature>
<gene>
    <name evidence="2" type="ORF">BDP27DRAFT_1427856</name>
</gene>
<protein>
    <submittedName>
        <fullName evidence="2">Uncharacterized protein</fullName>
    </submittedName>
</protein>
<keyword evidence="3" id="KW-1185">Reference proteome</keyword>
<evidence type="ECO:0000313" key="3">
    <source>
        <dbReference type="Proteomes" id="UP000772434"/>
    </source>
</evidence>
<sequence length="89" mass="9687">MEEIDAMRDGASWITSNASSRGRPQSASHPSVPAKCSYWFGSSTIRVDTIPLVPPLPSLYGPLSPTSESLSEPNPFRRMPSPLPQHPPE</sequence>
<feature type="region of interest" description="Disordered" evidence="1">
    <location>
        <begin position="56"/>
        <end position="89"/>
    </location>
</feature>
<feature type="compositionally biased region" description="Low complexity" evidence="1">
    <location>
        <begin position="58"/>
        <end position="74"/>
    </location>
</feature>
<dbReference type="Proteomes" id="UP000772434">
    <property type="component" value="Unassembled WGS sequence"/>
</dbReference>
<reference evidence="2" key="1">
    <citation type="submission" date="2020-11" db="EMBL/GenBank/DDBJ databases">
        <authorList>
            <consortium name="DOE Joint Genome Institute"/>
            <person name="Ahrendt S."/>
            <person name="Riley R."/>
            <person name="Andreopoulos W."/>
            <person name="Labutti K."/>
            <person name="Pangilinan J."/>
            <person name="Ruiz-Duenas F.J."/>
            <person name="Barrasa J.M."/>
            <person name="Sanchez-Garcia M."/>
            <person name="Camarero S."/>
            <person name="Miyauchi S."/>
            <person name="Serrano A."/>
            <person name="Linde D."/>
            <person name="Babiker R."/>
            <person name="Drula E."/>
            <person name="Ayuso-Fernandez I."/>
            <person name="Pacheco R."/>
            <person name="Padilla G."/>
            <person name="Ferreira P."/>
            <person name="Barriuso J."/>
            <person name="Kellner H."/>
            <person name="Castanera R."/>
            <person name="Alfaro M."/>
            <person name="Ramirez L."/>
            <person name="Pisabarro A.G."/>
            <person name="Kuo A."/>
            <person name="Tritt A."/>
            <person name="Lipzen A."/>
            <person name="He G."/>
            <person name="Yan M."/>
            <person name="Ng V."/>
            <person name="Cullen D."/>
            <person name="Martin F."/>
            <person name="Rosso M.-N."/>
            <person name="Henrissat B."/>
            <person name="Hibbett D."/>
            <person name="Martinez A.T."/>
            <person name="Grigoriev I.V."/>
        </authorList>
    </citation>
    <scope>NUCLEOTIDE SEQUENCE</scope>
    <source>
        <strain evidence="2">AH 40177</strain>
    </source>
</reference>
<name>A0A9P5U1J3_9AGAR</name>
<comment type="caution">
    <text evidence="2">The sequence shown here is derived from an EMBL/GenBank/DDBJ whole genome shotgun (WGS) entry which is preliminary data.</text>
</comment>
<evidence type="ECO:0000313" key="2">
    <source>
        <dbReference type="EMBL" id="KAF9062522.1"/>
    </source>
</evidence>